<dbReference type="GeneID" id="94842745"/>
<sequence>MISRDAHIREFKIIILGDSGVGKTSIIQRYSLKQYNESNESTIGASFFTNRIDTPHGSALVSIWDTAGQEHYRSLIPTYSRGAHAALFCYDVTSNTSFASLDRWIDDIKNFAPEDISIFIAGTKCDLEPYVAPQKVNNWANSQHYPLFQTSAKRDVGITEMFECITMELLGKKFGSTETKGVGLIEVQHDRCC</sequence>
<dbReference type="RefSeq" id="XP_068354671.1">
    <property type="nucleotide sequence ID" value="XM_068508041.1"/>
</dbReference>
<protein>
    <submittedName>
        <fullName evidence="2">Ras-related protein Rab-31</fullName>
    </submittedName>
</protein>
<gene>
    <name evidence="2" type="primary">Rab31</name>
    <name evidence="2" type="ORF">TRFO_31636</name>
</gene>
<dbReference type="FunFam" id="3.40.50.300:FF:000808">
    <property type="entry name" value="Small GTP-binding protein, putative"/>
    <property type="match status" value="1"/>
</dbReference>
<dbReference type="VEuPathDB" id="TrichDB:TRFO_31636"/>
<comment type="caution">
    <text evidence="2">The sequence shown here is derived from an EMBL/GenBank/DDBJ whole genome shotgun (WGS) entry which is preliminary data.</text>
</comment>
<dbReference type="CDD" id="cd00154">
    <property type="entry name" value="Rab"/>
    <property type="match status" value="1"/>
</dbReference>
<evidence type="ECO:0000256" key="1">
    <source>
        <dbReference type="ARBA" id="ARBA00022741"/>
    </source>
</evidence>
<dbReference type="PANTHER" id="PTHR47978">
    <property type="match status" value="1"/>
</dbReference>
<dbReference type="SUPFAM" id="SSF52540">
    <property type="entry name" value="P-loop containing nucleoside triphosphate hydrolases"/>
    <property type="match status" value="1"/>
</dbReference>
<evidence type="ECO:0000313" key="3">
    <source>
        <dbReference type="Proteomes" id="UP000179807"/>
    </source>
</evidence>
<dbReference type="SMART" id="SM00173">
    <property type="entry name" value="RAS"/>
    <property type="match status" value="1"/>
</dbReference>
<dbReference type="InterPro" id="IPR027417">
    <property type="entry name" value="P-loop_NTPase"/>
</dbReference>
<dbReference type="PROSITE" id="PS51419">
    <property type="entry name" value="RAB"/>
    <property type="match status" value="1"/>
</dbReference>
<reference evidence="2" key="1">
    <citation type="submission" date="2016-10" db="EMBL/GenBank/DDBJ databases">
        <authorList>
            <person name="Benchimol M."/>
            <person name="Almeida L.G."/>
            <person name="Vasconcelos A.T."/>
            <person name="Perreira-Neves A."/>
            <person name="Rosa I.A."/>
            <person name="Tasca T."/>
            <person name="Bogo M.R."/>
            <person name="de Souza W."/>
        </authorList>
    </citation>
    <scope>NUCLEOTIDE SEQUENCE [LARGE SCALE GENOMIC DNA]</scope>
    <source>
        <strain evidence="2">K</strain>
    </source>
</reference>
<dbReference type="SMART" id="SM00175">
    <property type="entry name" value="RAB"/>
    <property type="match status" value="1"/>
</dbReference>
<dbReference type="InterPro" id="IPR001806">
    <property type="entry name" value="Small_GTPase"/>
</dbReference>
<dbReference type="OrthoDB" id="28864at2759"/>
<dbReference type="PRINTS" id="PR00449">
    <property type="entry name" value="RASTRNSFRMNG"/>
</dbReference>
<dbReference type="Pfam" id="PF00071">
    <property type="entry name" value="Ras"/>
    <property type="match status" value="1"/>
</dbReference>
<dbReference type="PROSITE" id="PS51421">
    <property type="entry name" value="RAS"/>
    <property type="match status" value="1"/>
</dbReference>
<dbReference type="InterPro" id="IPR005225">
    <property type="entry name" value="Small_GTP-bd"/>
</dbReference>
<dbReference type="GO" id="GO:0003924">
    <property type="term" value="F:GTPase activity"/>
    <property type="evidence" value="ECO:0007669"/>
    <property type="project" value="InterPro"/>
</dbReference>
<dbReference type="Gene3D" id="3.40.50.300">
    <property type="entry name" value="P-loop containing nucleotide triphosphate hydrolases"/>
    <property type="match status" value="1"/>
</dbReference>
<keyword evidence="3" id="KW-1185">Reference proteome</keyword>
<dbReference type="Proteomes" id="UP000179807">
    <property type="component" value="Unassembled WGS sequence"/>
</dbReference>
<keyword evidence="1" id="KW-0547">Nucleotide-binding</keyword>
<dbReference type="NCBIfam" id="TIGR00231">
    <property type="entry name" value="small_GTP"/>
    <property type="match status" value="1"/>
</dbReference>
<dbReference type="AlphaFoldDB" id="A0A1J4JQT3"/>
<accession>A0A1J4JQT3</accession>
<evidence type="ECO:0000313" key="2">
    <source>
        <dbReference type="EMBL" id="OHT01535.1"/>
    </source>
</evidence>
<name>A0A1J4JQT3_9EUKA</name>
<proteinExistence type="predicted"/>
<organism evidence="2 3">
    <name type="scientific">Tritrichomonas foetus</name>
    <dbReference type="NCBI Taxonomy" id="1144522"/>
    <lineage>
        <taxon>Eukaryota</taxon>
        <taxon>Metamonada</taxon>
        <taxon>Parabasalia</taxon>
        <taxon>Tritrichomonadida</taxon>
        <taxon>Tritrichomonadidae</taxon>
        <taxon>Tritrichomonas</taxon>
    </lineage>
</organism>
<dbReference type="GO" id="GO:0005525">
    <property type="term" value="F:GTP binding"/>
    <property type="evidence" value="ECO:0007669"/>
    <property type="project" value="InterPro"/>
</dbReference>
<dbReference type="SMART" id="SM00174">
    <property type="entry name" value="RHO"/>
    <property type="match status" value="1"/>
</dbReference>
<dbReference type="EMBL" id="MLAK01000907">
    <property type="protein sequence ID" value="OHT01535.1"/>
    <property type="molecule type" value="Genomic_DNA"/>
</dbReference>